<organism evidence="1 2">
    <name type="scientific">Neophaeococcomyces mojaviensis</name>
    <dbReference type="NCBI Taxonomy" id="3383035"/>
    <lineage>
        <taxon>Eukaryota</taxon>
        <taxon>Fungi</taxon>
        <taxon>Dikarya</taxon>
        <taxon>Ascomycota</taxon>
        <taxon>Pezizomycotina</taxon>
        <taxon>Eurotiomycetes</taxon>
        <taxon>Chaetothyriomycetidae</taxon>
        <taxon>Chaetothyriales</taxon>
        <taxon>Chaetothyriales incertae sedis</taxon>
        <taxon>Neophaeococcomyces</taxon>
    </lineage>
</organism>
<reference evidence="1" key="1">
    <citation type="submission" date="2022-10" db="EMBL/GenBank/DDBJ databases">
        <title>Culturing micro-colonial fungi from biological soil crusts in the Mojave desert and describing Neophaeococcomyces mojavensis, and introducing the new genera and species Taxawa tesnikishii.</title>
        <authorList>
            <person name="Kurbessoian T."/>
            <person name="Stajich J.E."/>
        </authorList>
    </citation>
    <scope>NUCLEOTIDE SEQUENCE</scope>
    <source>
        <strain evidence="1">JES_112</strain>
    </source>
</reference>
<evidence type="ECO:0000313" key="1">
    <source>
        <dbReference type="EMBL" id="KAJ9655889.1"/>
    </source>
</evidence>
<gene>
    <name evidence="1" type="ORF">H2198_005330</name>
</gene>
<comment type="caution">
    <text evidence="1">The sequence shown here is derived from an EMBL/GenBank/DDBJ whole genome shotgun (WGS) entry which is preliminary data.</text>
</comment>
<accession>A0ACC3A695</accession>
<dbReference type="EMBL" id="JAPDRQ010000087">
    <property type="protein sequence ID" value="KAJ9655889.1"/>
    <property type="molecule type" value="Genomic_DNA"/>
</dbReference>
<keyword evidence="2" id="KW-1185">Reference proteome</keyword>
<sequence>MTNSNEPSILGSIPIPENLRRQRAVNQGWKGTHKQRDHVPLFHEFRVSAAPDTVAFGVSLVLTALCGGWFGISLIGYINAWVRHPLPKGETMNIELIFNTLPLDRWAVNVVVSCISAAALGLQSLWLGLYVWCDIRRKVWEDRNEAGDILETHDLEAKYLEKRKERARTKYKDTINASQGGGARGPATTSAPSFMAGQNSRYPADAAASAASAANAANAANAASPYGKSGFGDLAQRGKTGSDHQEPLPSTRSVVGSNHQKNTSLTASNPQHRSNLDKLSQTSKHRAEHGFDVDAAILPNKRHANQTTESGTTKQKSHPKVRPFESTSKNTIKHEESPTSSSTRRNQEAEESSVRGGKTTSSNGLLRQHRLSPNLNTCSLTENDVNIGTGSAKAALPILTRKDTTPFDVKPLVHDEPEPPLAPESNTQVVTCSNASTICSAPPCPTPPPQTKLVSPSLVLSERSTKPGSASSAATMMQSANVGDGITYYASGALSLDDKRTDRESADTIDPRVTQHTHRQRQRARQTDPASRLMSRKKEKTSYIGERNRQRAQ</sequence>
<dbReference type="Proteomes" id="UP001172386">
    <property type="component" value="Unassembled WGS sequence"/>
</dbReference>
<name>A0ACC3A695_9EURO</name>
<evidence type="ECO:0000313" key="2">
    <source>
        <dbReference type="Proteomes" id="UP001172386"/>
    </source>
</evidence>
<protein>
    <submittedName>
        <fullName evidence="1">Uncharacterized protein</fullName>
    </submittedName>
</protein>
<proteinExistence type="predicted"/>